<name>A0A0N7G2D5_9VIRU</name>
<sequence>MKSVLLPEVFCHIKDKYGLGKKNFRVYESEDESGGDVNLRGLFVRIYVDGPSSNDKEASFLTVCEWRENSCDGTLYFFYSACRLKELRERDFSDDKKDTKAFIREMIDSQMRKGSFENIYKQAYIREKKKRKLLGNENKKLEEENVELMYRPSGPGALEALRRFEKNI</sequence>
<proteinExistence type="predicted"/>
<reference evidence="2" key="1">
    <citation type="journal article" date="2015" name="Genome Announc.">
        <title>Complete Genome Sequence of a New Member of the Marseilleviridae Recovered from the Brackish Submarine Spring in the Cassis Port-Miou Calanque, France.</title>
        <authorList>
            <person name="Doutre G."/>
            <person name="Arfib B."/>
            <person name="Rochette P."/>
            <person name="Claverie J.M."/>
            <person name="Bonin P."/>
            <person name="Abergel C."/>
        </authorList>
    </citation>
    <scope>NUCLEOTIDE SEQUENCE [LARGE SCALE GENOMIC DNA]</scope>
    <source>
        <strain evidence="2">1</strain>
    </source>
</reference>
<feature type="coiled-coil region" evidence="1">
    <location>
        <begin position="124"/>
        <end position="151"/>
    </location>
</feature>
<dbReference type="Proteomes" id="UP000319438">
    <property type="component" value="Segment"/>
</dbReference>
<evidence type="ECO:0000313" key="3">
    <source>
        <dbReference type="Proteomes" id="UP000319438"/>
    </source>
</evidence>
<organism evidence="2 3">
    <name type="scientific">Port-miou virus</name>
    <dbReference type="NCBI Taxonomy" id="1733873"/>
    <lineage>
        <taxon>Viruses</taxon>
        <taxon>Varidnaviria</taxon>
        <taxon>Bamfordvirae</taxon>
        <taxon>Nucleocytoviricota</taxon>
        <taxon>Megaviricetes</taxon>
        <taxon>Pimascovirales</taxon>
        <taxon>Pimascovirales incertae sedis</taxon>
        <taxon>Marseilleviridae</taxon>
        <taxon>Losannavirus</taxon>
        <taxon>Losannavirus lausannense</taxon>
        <taxon>Lausannevirus</taxon>
    </lineage>
</organism>
<dbReference type="EMBL" id="KT428292">
    <property type="protein sequence ID" value="ALH06824.1"/>
    <property type="molecule type" value="Genomic_DNA"/>
</dbReference>
<gene>
    <name evidence="2" type="ORF">PMV_126</name>
</gene>
<evidence type="ECO:0000313" key="2">
    <source>
        <dbReference type="EMBL" id="ALH06824.1"/>
    </source>
</evidence>
<evidence type="ECO:0000256" key="1">
    <source>
        <dbReference type="SAM" id="Coils"/>
    </source>
</evidence>
<accession>A0A0N7G2D5</accession>
<protein>
    <submittedName>
        <fullName evidence="2">Uncharacterized protein</fullName>
    </submittedName>
</protein>
<keyword evidence="1" id="KW-0175">Coiled coil</keyword>